<dbReference type="EMBL" id="OZ037945">
    <property type="protein sequence ID" value="CAL1700014.1"/>
    <property type="molecule type" value="Genomic_DNA"/>
</dbReference>
<dbReference type="PANTHER" id="PTHR47966:SF1">
    <property type="entry name" value="ASPARTYL PROTEINASE"/>
    <property type="match status" value="1"/>
</dbReference>
<feature type="domain" description="Peptidase A1" evidence="5">
    <location>
        <begin position="1"/>
        <end position="281"/>
    </location>
</feature>
<dbReference type="Gene3D" id="2.40.70.10">
    <property type="entry name" value="Acid Proteases"/>
    <property type="match status" value="2"/>
</dbReference>
<proteinExistence type="inferred from homology"/>
<dbReference type="InterPro" id="IPR021109">
    <property type="entry name" value="Peptidase_aspartic_dom_sf"/>
</dbReference>
<dbReference type="Pfam" id="PF00026">
    <property type="entry name" value="Asp"/>
    <property type="match status" value="1"/>
</dbReference>
<dbReference type="PANTHER" id="PTHR47966">
    <property type="entry name" value="BETA-SITE APP-CLEAVING ENZYME, ISOFORM A-RELATED"/>
    <property type="match status" value="1"/>
</dbReference>
<dbReference type="CDD" id="cd06097">
    <property type="entry name" value="Aspergillopepsin_like"/>
    <property type="match status" value="1"/>
</dbReference>
<keyword evidence="4" id="KW-0378">Hydrolase</keyword>
<accession>A0ABP1CZW3</accession>
<evidence type="ECO:0000256" key="4">
    <source>
        <dbReference type="ARBA" id="ARBA00022801"/>
    </source>
</evidence>
<protein>
    <recommendedName>
        <fullName evidence="5">Peptidase A1 domain-containing protein</fullName>
    </recommendedName>
</protein>
<gene>
    <name evidence="6" type="ORF">GFSPODELE1_LOCUS2959</name>
</gene>
<keyword evidence="3" id="KW-0064">Aspartyl protease</keyword>
<evidence type="ECO:0000256" key="1">
    <source>
        <dbReference type="ARBA" id="ARBA00007447"/>
    </source>
</evidence>
<reference evidence="7" key="1">
    <citation type="submission" date="2024-04" db="EMBL/GenBank/DDBJ databases">
        <authorList>
            <person name="Shaw F."/>
            <person name="Minotto A."/>
        </authorList>
    </citation>
    <scope>NUCLEOTIDE SEQUENCE [LARGE SCALE GENOMIC DNA]</scope>
</reference>
<dbReference type="Proteomes" id="UP001497453">
    <property type="component" value="Chromosome 2"/>
</dbReference>
<sequence>MSNAKKFPGHHIYDHAKSSTSKKANGTWNISYGDGSSASGDVYTDVVTVADIAIPNQAIELAKKLSQSFLQDGGNDGLLGLAWGDINTVQPKRVQTPVENMISKKLIDQHLFTVKLGRGDEAGFYSFGFIDTTVTSDPIKYTDVDNSQGFWQVASTSYTLNGKSHSRARNTTILDTGTTLCLVADDVVEAIYESIEGAIYDNSQGGWKYPTNAKTPEVAFAIGDTLYKVNAADFGYGPADEGFTFGGIQSRGDLDFDIFGDVFLKSVYVVFNQGEKKVGLAQRDD</sequence>
<evidence type="ECO:0000256" key="3">
    <source>
        <dbReference type="ARBA" id="ARBA00022750"/>
    </source>
</evidence>
<dbReference type="SUPFAM" id="SSF50630">
    <property type="entry name" value="Acid proteases"/>
    <property type="match status" value="1"/>
</dbReference>
<evidence type="ECO:0000256" key="2">
    <source>
        <dbReference type="ARBA" id="ARBA00022670"/>
    </source>
</evidence>
<dbReference type="PROSITE" id="PS51767">
    <property type="entry name" value="PEPTIDASE_A1"/>
    <property type="match status" value="1"/>
</dbReference>
<dbReference type="InterPro" id="IPR001461">
    <property type="entry name" value="Aspartic_peptidase_A1"/>
</dbReference>
<dbReference type="PRINTS" id="PR00792">
    <property type="entry name" value="PEPSIN"/>
</dbReference>
<evidence type="ECO:0000313" key="6">
    <source>
        <dbReference type="EMBL" id="CAL1700014.1"/>
    </source>
</evidence>
<organism evidence="6 7">
    <name type="scientific">Somion occarium</name>
    <dbReference type="NCBI Taxonomy" id="3059160"/>
    <lineage>
        <taxon>Eukaryota</taxon>
        <taxon>Fungi</taxon>
        <taxon>Dikarya</taxon>
        <taxon>Basidiomycota</taxon>
        <taxon>Agaricomycotina</taxon>
        <taxon>Agaricomycetes</taxon>
        <taxon>Polyporales</taxon>
        <taxon>Cerrenaceae</taxon>
        <taxon>Somion</taxon>
    </lineage>
</organism>
<comment type="similarity">
    <text evidence="1">Belongs to the peptidase A1 family.</text>
</comment>
<name>A0ABP1CZW3_9APHY</name>
<evidence type="ECO:0000259" key="5">
    <source>
        <dbReference type="PROSITE" id="PS51767"/>
    </source>
</evidence>
<evidence type="ECO:0000313" key="7">
    <source>
        <dbReference type="Proteomes" id="UP001497453"/>
    </source>
</evidence>
<dbReference type="InterPro" id="IPR034163">
    <property type="entry name" value="Aspergillopepsin-like_cat_dom"/>
</dbReference>
<keyword evidence="7" id="KW-1185">Reference proteome</keyword>
<keyword evidence="2" id="KW-0645">Protease</keyword>
<dbReference type="InterPro" id="IPR033121">
    <property type="entry name" value="PEPTIDASE_A1"/>
</dbReference>